<name>A0A1I5I991_9PSEU</name>
<organism evidence="1 2">
    <name type="scientific">Amycolatopsis rubida</name>
    <dbReference type="NCBI Taxonomy" id="112413"/>
    <lineage>
        <taxon>Bacteria</taxon>
        <taxon>Bacillati</taxon>
        <taxon>Actinomycetota</taxon>
        <taxon>Actinomycetes</taxon>
        <taxon>Pseudonocardiales</taxon>
        <taxon>Pseudonocardiaceae</taxon>
        <taxon>Amycolatopsis</taxon>
    </lineage>
</organism>
<protein>
    <recommendedName>
        <fullName evidence="3">DUF3800 domain-containing protein</fullName>
    </recommendedName>
</protein>
<dbReference type="Proteomes" id="UP000199137">
    <property type="component" value="Unassembled WGS sequence"/>
</dbReference>
<dbReference type="Pfam" id="PF12686">
    <property type="entry name" value="DUF3800"/>
    <property type="match status" value="1"/>
</dbReference>
<sequence length="294" mass="32172">MRPPTIACDESGSEGVNLIGANTAVFAHAAVRMEPAAAAECVARLRELIGSPALEYKANHLLRAKNRAALEWLLTEPLADAASVLLVDKALFLAGKIVDLLVDQAPYPECLRHRPDARARALHQDGPRLHGTQRWNEFLRSFTGLLRTSNRRLPATTPAEFFAQTDVLGELAAARPRVTALRAELLAGPGLVSPIDPLMPALADTIAFWRPEEVIHDEQPSLTSARLAQLLDPVPRWRFVDSRAEPRVQIADFLAGVARRLTEDTLHGDGDPELVKLLRPYVLPASVWIGDPAD</sequence>
<dbReference type="EMBL" id="FOWC01000002">
    <property type="protein sequence ID" value="SFO57132.1"/>
    <property type="molecule type" value="Genomic_DNA"/>
</dbReference>
<dbReference type="RefSeq" id="WP_093572966.1">
    <property type="nucleotide sequence ID" value="NZ_FOWC01000002.1"/>
</dbReference>
<dbReference type="InterPro" id="IPR024524">
    <property type="entry name" value="DUF3800"/>
</dbReference>
<evidence type="ECO:0000313" key="1">
    <source>
        <dbReference type="EMBL" id="SFO57132.1"/>
    </source>
</evidence>
<evidence type="ECO:0008006" key="3">
    <source>
        <dbReference type="Google" id="ProtNLM"/>
    </source>
</evidence>
<proteinExistence type="predicted"/>
<evidence type="ECO:0000313" key="2">
    <source>
        <dbReference type="Proteomes" id="UP000199137"/>
    </source>
</evidence>
<dbReference type="OrthoDB" id="5521286at2"/>
<dbReference type="AlphaFoldDB" id="A0A1I5I991"/>
<gene>
    <name evidence="1" type="ORF">SAMN05421854_102344</name>
</gene>
<accession>A0A1I5I991</accession>
<reference evidence="1 2" key="1">
    <citation type="submission" date="2016-10" db="EMBL/GenBank/DDBJ databases">
        <authorList>
            <person name="de Groot N.N."/>
        </authorList>
    </citation>
    <scope>NUCLEOTIDE SEQUENCE [LARGE SCALE GENOMIC DNA]</scope>
    <source>
        <strain evidence="1 2">DSM 44637</strain>
    </source>
</reference>
<dbReference type="STRING" id="112413.SAMN05421854_102344"/>